<evidence type="ECO:0000256" key="4">
    <source>
        <dbReference type="PROSITE-ProRule" id="PRU00325"/>
    </source>
</evidence>
<dbReference type="PROSITE" id="PS50966">
    <property type="entry name" value="ZF_SWIM"/>
    <property type="match status" value="1"/>
</dbReference>
<dbReference type="SMART" id="SM00575">
    <property type="entry name" value="ZnF_PMZ"/>
    <property type="match status" value="1"/>
</dbReference>
<dbReference type="AlphaFoldDB" id="A0AAW1YQA9"/>
<name>A0AAW1YQA9_RUBAR</name>
<dbReference type="InterPro" id="IPR004330">
    <property type="entry name" value="FAR1_DNA_bnd_dom"/>
</dbReference>
<evidence type="ECO:0000313" key="6">
    <source>
        <dbReference type="EMBL" id="KAK9950940.1"/>
    </source>
</evidence>
<evidence type="ECO:0000256" key="2">
    <source>
        <dbReference type="ARBA" id="ARBA00022771"/>
    </source>
</evidence>
<accession>A0AAW1YQA9</accession>
<gene>
    <name evidence="6" type="ORF">M0R45_006404</name>
</gene>
<dbReference type="InterPro" id="IPR006564">
    <property type="entry name" value="Znf_PMZ"/>
</dbReference>
<dbReference type="Pfam" id="PF03101">
    <property type="entry name" value="FAR1"/>
    <property type="match status" value="1"/>
</dbReference>
<dbReference type="InterPro" id="IPR018289">
    <property type="entry name" value="MULE_transposase_dom"/>
</dbReference>
<protein>
    <recommendedName>
        <fullName evidence="5">SWIM-type domain-containing protein</fullName>
    </recommendedName>
</protein>
<keyword evidence="2 4" id="KW-0863">Zinc-finger</keyword>
<dbReference type="PANTHER" id="PTHR47718:SF15">
    <property type="entry name" value="PROTEIN FAR1-RELATED SEQUENCE 5-LIKE"/>
    <property type="match status" value="1"/>
</dbReference>
<dbReference type="PANTHER" id="PTHR47718">
    <property type="entry name" value="OS01G0519700 PROTEIN"/>
    <property type="match status" value="1"/>
</dbReference>
<dbReference type="Pfam" id="PF10551">
    <property type="entry name" value="MULE"/>
    <property type="match status" value="1"/>
</dbReference>
<organism evidence="6 7">
    <name type="scientific">Rubus argutus</name>
    <name type="common">Southern blackberry</name>
    <dbReference type="NCBI Taxonomy" id="59490"/>
    <lineage>
        <taxon>Eukaryota</taxon>
        <taxon>Viridiplantae</taxon>
        <taxon>Streptophyta</taxon>
        <taxon>Embryophyta</taxon>
        <taxon>Tracheophyta</taxon>
        <taxon>Spermatophyta</taxon>
        <taxon>Magnoliopsida</taxon>
        <taxon>eudicotyledons</taxon>
        <taxon>Gunneridae</taxon>
        <taxon>Pentapetalae</taxon>
        <taxon>rosids</taxon>
        <taxon>fabids</taxon>
        <taxon>Rosales</taxon>
        <taxon>Rosaceae</taxon>
        <taxon>Rosoideae</taxon>
        <taxon>Rosoideae incertae sedis</taxon>
        <taxon>Rubus</taxon>
    </lineage>
</organism>
<evidence type="ECO:0000259" key="5">
    <source>
        <dbReference type="PROSITE" id="PS50966"/>
    </source>
</evidence>
<dbReference type="EMBL" id="JBEDUW010000001">
    <property type="protein sequence ID" value="KAK9950940.1"/>
    <property type="molecule type" value="Genomic_DNA"/>
</dbReference>
<keyword evidence="1" id="KW-0479">Metal-binding</keyword>
<evidence type="ECO:0000313" key="7">
    <source>
        <dbReference type="Proteomes" id="UP001457282"/>
    </source>
</evidence>
<proteinExistence type="predicted"/>
<comment type="caution">
    <text evidence="6">The sequence shown here is derived from an EMBL/GenBank/DDBJ whole genome shotgun (WGS) entry which is preliminary data.</text>
</comment>
<dbReference type="Proteomes" id="UP001457282">
    <property type="component" value="Unassembled WGS sequence"/>
</dbReference>
<evidence type="ECO:0000256" key="1">
    <source>
        <dbReference type="ARBA" id="ARBA00022723"/>
    </source>
</evidence>
<evidence type="ECO:0000256" key="3">
    <source>
        <dbReference type="ARBA" id="ARBA00022833"/>
    </source>
</evidence>
<dbReference type="InterPro" id="IPR007527">
    <property type="entry name" value="Znf_SWIM"/>
</dbReference>
<sequence>MDASNEPPIFDIDSHSQSLVNGSDINHLQYNEIRFDKLSSEDLKGKEFKTVEESDAFYYAYAKAMGFDVRSDYKRFSVCTKDKVTSRRLLCSAQGKRREEYMNGKRRVRRPKKETRFNCPCLFKVSYCKEKDSYIVDDFITERSHKLAETHESHLLRSHRSVQDAHLALATSMQRVSVKPCHTYEYIVDKAGGFSNVGFTIKDLYNKLDSRRREILLDGDAEAALAYMRGKVVTDSKFFCQFSIDEDNRLANMFWRDSNSLLDYSCFGDVVLFDSTYKTNHYEKPLVLFVGSNNHLSTTVFGFALLMDETIETYTWVLEMFISSMNNKKPIAILTDGDETMRRAIEVVLPGCPHHLCTWHVAKNARSHLRNNKAFSEFMHCMWDETTPDGFEQRWNDMVNTYGLHDKNWVTMMYEKRHKWAEAFISGHFFARMHSTQRCEGMNRYMKGYLKSGVKLFELIPALDRALLRLRNKVVEEDFRSNNSTHVLTTQLKNLEHHATTIFTDSVFEHVRKEIDRVGSLIISRSMSFGSIHLFFTSRYNSNNLQNEYTTFYHPKDNHHMECSCTLFECEGIPCSHMFNIMKHEHMTEIPSSLVLKRWTKSAKSDMQTSIPMNNVSNEAIEFARYGDLNCLGSKLSFLASKTKEGTDILNNEFMRLEPILTNLWKQEKEKSVSPDHCSNIVRDPIRVRIKGTQVTSSKGSKSQRRCGLCRNYGHKRPTCPQRKRGENRV</sequence>
<keyword evidence="3" id="KW-0862">Zinc</keyword>
<feature type="domain" description="SWIM-type" evidence="5">
    <location>
        <begin position="549"/>
        <end position="586"/>
    </location>
</feature>
<dbReference type="GO" id="GO:0008270">
    <property type="term" value="F:zinc ion binding"/>
    <property type="evidence" value="ECO:0007669"/>
    <property type="project" value="UniProtKB-KW"/>
</dbReference>
<keyword evidence="7" id="KW-1185">Reference proteome</keyword>
<reference evidence="6 7" key="1">
    <citation type="journal article" date="2023" name="G3 (Bethesda)">
        <title>A chromosome-length genome assembly and annotation of blackberry (Rubus argutus, cv. 'Hillquist').</title>
        <authorList>
            <person name="Bruna T."/>
            <person name="Aryal R."/>
            <person name="Dudchenko O."/>
            <person name="Sargent D.J."/>
            <person name="Mead D."/>
            <person name="Buti M."/>
            <person name="Cavallini A."/>
            <person name="Hytonen T."/>
            <person name="Andres J."/>
            <person name="Pham M."/>
            <person name="Weisz D."/>
            <person name="Mascagni F."/>
            <person name="Usai G."/>
            <person name="Natali L."/>
            <person name="Bassil N."/>
            <person name="Fernandez G.E."/>
            <person name="Lomsadze A."/>
            <person name="Armour M."/>
            <person name="Olukolu B."/>
            <person name="Poorten T."/>
            <person name="Britton C."/>
            <person name="Davik J."/>
            <person name="Ashrafi H."/>
            <person name="Aiden E.L."/>
            <person name="Borodovsky M."/>
            <person name="Worthington M."/>
        </authorList>
    </citation>
    <scope>NUCLEOTIDE SEQUENCE [LARGE SCALE GENOMIC DNA]</scope>
    <source>
        <strain evidence="6">PI 553951</strain>
    </source>
</reference>